<feature type="signal peptide" evidence="2">
    <location>
        <begin position="1"/>
        <end position="32"/>
    </location>
</feature>
<reference evidence="3 4" key="1">
    <citation type="submission" date="2019-06" db="EMBL/GenBank/DDBJ databases">
        <title>Sequencing the genomes of 1000 actinobacteria strains.</title>
        <authorList>
            <person name="Klenk H.-P."/>
        </authorList>
    </citation>
    <scope>NUCLEOTIDE SEQUENCE [LARGE SCALE GENOMIC DNA]</scope>
    <source>
        <strain evidence="3 4">DSM 20427</strain>
    </source>
</reference>
<comment type="caution">
    <text evidence="3">The sequence shown here is derived from an EMBL/GenBank/DDBJ whole genome shotgun (WGS) entry which is preliminary data.</text>
</comment>
<name>A0A4Y3UIX9_9MICO</name>
<feature type="region of interest" description="Disordered" evidence="1">
    <location>
        <begin position="33"/>
        <end position="62"/>
    </location>
</feature>
<dbReference type="OrthoDB" id="5082740at2"/>
<evidence type="ECO:0000256" key="2">
    <source>
        <dbReference type="SAM" id="SignalP"/>
    </source>
</evidence>
<protein>
    <recommendedName>
        <fullName evidence="5">LppP/LprE lipoprotein</fullName>
    </recommendedName>
</protein>
<feature type="compositionally biased region" description="Low complexity" evidence="1">
    <location>
        <begin position="51"/>
        <end position="62"/>
    </location>
</feature>
<dbReference type="Proteomes" id="UP000319804">
    <property type="component" value="Unassembled WGS sequence"/>
</dbReference>
<accession>A0A4Y3UIX9</accession>
<keyword evidence="4" id="KW-1185">Reference proteome</keyword>
<organism evidence="3 4">
    <name type="scientific">Microbacterium lacticum</name>
    <dbReference type="NCBI Taxonomy" id="33885"/>
    <lineage>
        <taxon>Bacteria</taxon>
        <taxon>Bacillati</taxon>
        <taxon>Actinomycetota</taxon>
        <taxon>Actinomycetes</taxon>
        <taxon>Micrococcales</taxon>
        <taxon>Microbacteriaceae</taxon>
        <taxon>Microbacterium</taxon>
    </lineage>
</organism>
<feature type="chain" id="PRO_5030105460" description="LppP/LprE lipoprotein" evidence="2">
    <location>
        <begin position="33"/>
        <end position="198"/>
    </location>
</feature>
<evidence type="ECO:0000313" key="3">
    <source>
        <dbReference type="EMBL" id="TQN00713.1"/>
    </source>
</evidence>
<dbReference type="EMBL" id="VFPS01000001">
    <property type="protein sequence ID" value="TQN00713.1"/>
    <property type="molecule type" value="Genomic_DNA"/>
</dbReference>
<dbReference type="RefSeq" id="WP_141378998.1">
    <property type="nucleotide sequence ID" value="NZ_BJNA01000003.1"/>
</dbReference>
<dbReference type="AlphaFoldDB" id="A0A4Y3UIX9"/>
<sequence length="198" mass="20777">MTLPSIRTRTASALAALGIAALLLAGCSTSSAPAPTETIGTDAPTTPPPTDDSAVDPSASPSASAVDVTCESLVQEDLLAEFRQKGWTAKETPFAAGGVTLDKGLQCTWADYAVPSGNLMIFGWAPITVDQADAMQRGLGAKGWRREEHGDTVYITEDPTQAPTTDENGYGMTYEFGDGWVTVADVKQSLLLIQRPQG</sequence>
<evidence type="ECO:0000256" key="1">
    <source>
        <dbReference type="SAM" id="MobiDB-lite"/>
    </source>
</evidence>
<evidence type="ECO:0000313" key="4">
    <source>
        <dbReference type="Proteomes" id="UP000319804"/>
    </source>
</evidence>
<evidence type="ECO:0008006" key="5">
    <source>
        <dbReference type="Google" id="ProtNLM"/>
    </source>
</evidence>
<proteinExistence type="predicted"/>
<dbReference type="PROSITE" id="PS51257">
    <property type="entry name" value="PROKAR_LIPOPROTEIN"/>
    <property type="match status" value="1"/>
</dbReference>
<keyword evidence="2" id="KW-0732">Signal</keyword>
<gene>
    <name evidence="3" type="ORF">FHX68_0830</name>
</gene>